<reference evidence="3 4" key="1">
    <citation type="submission" date="2018-12" db="EMBL/GenBank/DDBJ databases">
        <title>Unveiling genomic diversity among members of the Bifidobacterium pseudolongum species, a widely distributed gut commensal of the animal kingdom.</title>
        <authorList>
            <person name="Lugli G.A."/>
            <person name="Duranti S."/>
            <person name="Albert K."/>
            <person name="Mancabelli L."/>
            <person name="Napoli S."/>
            <person name="Viappiani A."/>
            <person name="Anzalone R."/>
            <person name="Longhi G."/>
            <person name="Milani C."/>
            <person name="Turroni F."/>
            <person name="Alessandri G."/>
            <person name="Sela D.A."/>
            <person name="Van Sinderen D."/>
            <person name="Ventura M."/>
        </authorList>
    </citation>
    <scope>NUCLEOTIDE SEQUENCE [LARGE SCALE GENOMIC DNA]</scope>
    <source>
        <strain evidence="3 4">2001B</strain>
    </source>
</reference>
<comment type="caution">
    <text evidence="3">The sequence shown here is derived from an EMBL/GenBank/DDBJ whole genome shotgun (WGS) entry which is preliminary data.</text>
</comment>
<evidence type="ECO:0000313" key="3">
    <source>
        <dbReference type="EMBL" id="RYQ39349.1"/>
    </source>
</evidence>
<feature type="domain" description="Bacteriophage T5 Orf172 DNA-binding" evidence="2">
    <location>
        <begin position="351"/>
        <end position="434"/>
    </location>
</feature>
<gene>
    <name evidence="3" type="ORF">PG2001B_1090</name>
</gene>
<proteinExistence type="predicted"/>
<dbReference type="AlphaFoldDB" id="A0A4Q5AZN1"/>
<feature type="coiled-coil region" evidence="1">
    <location>
        <begin position="84"/>
        <end position="118"/>
    </location>
</feature>
<organism evidence="3 4">
    <name type="scientific">Bifidobacterium pseudolongum subsp. globosum</name>
    <dbReference type="NCBI Taxonomy" id="1690"/>
    <lineage>
        <taxon>Bacteria</taxon>
        <taxon>Bacillati</taxon>
        <taxon>Actinomycetota</taxon>
        <taxon>Actinomycetes</taxon>
        <taxon>Bifidobacteriales</taxon>
        <taxon>Bifidobacteriaceae</taxon>
        <taxon>Bifidobacterium</taxon>
    </lineage>
</organism>
<evidence type="ECO:0000259" key="2">
    <source>
        <dbReference type="SMART" id="SM00974"/>
    </source>
</evidence>
<dbReference type="EMBL" id="RYUY01000004">
    <property type="protein sequence ID" value="RYQ39349.1"/>
    <property type="molecule type" value="Genomic_DNA"/>
</dbReference>
<dbReference type="InterPro" id="IPR018306">
    <property type="entry name" value="Phage_T5_Orf172_DNA-bd"/>
</dbReference>
<dbReference type="InterPro" id="IPR025280">
    <property type="entry name" value="SNIPE"/>
</dbReference>
<dbReference type="Pfam" id="PF13250">
    <property type="entry name" value="SNIPE"/>
    <property type="match status" value="1"/>
</dbReference>
<feature type="coiled-coil region" evidence="1">
    <location>
        <begin position="257"/>
        <end position="327"/>
    </location>
</feature>
<dbReference type="SMART" id="SM00974">
    <property type="entry name" value="T5orf172"/>
    <property type="match status" value="1"/>
</dbReference>
<dbReference type="Pfam" id="PF13455">
    <property type="entry name" value="MUG113"/>
    <property type="match status" value="1"/>
</dbReference>
<evidence type="ECO:0000256" key="1">
    <source>
        <dbReference type="SAM" id="Coils"/>
    </source>
</evidence>
<sequence length="465" mass="53361">MAAGRTPASTSFGNRKKEIERLDAENARLFADNQEMYAANMALNGELQRLRADFTRIDGLGIVGREQEKARLDALIAKDKVAYEEQQKQEVAAHENEEARHRNELSAIEQKIAELKTLQLSEEAALVNIREVRALNDVSMYDYENDAEDSLKLKEKLAENKQKQKDMIHDKRAVIATKSNLGTAFFSGMSSMALSLYNAEAENAVANLTATNLDACVAKLQRCAERIERFGKEISLRINKQYQQLRVKELSLTAMYLQAMKAEKEAEKERRAELREQAKAQKELDAEMARLRKEQEHYTNVLGRMRAQGDTEQVEILEKKLAQIERSVRDVDYRAANIRAGYVYVISDIGAFGERMVKIGMTRRLDPMDRVKELSDASVPFKFDVHLLFFSKDAVGLETMLHHEFEDRRVNKVNARKEFYYCTPQEVLDKLQEKEVAVVEYHVEPEAEEYRISQQIAGKMQHAKE</sequence>
<name>A0A4Q5AZN1_9BIFI</name>
<dbReference type="Proteomes" id="UP000293208">
    <property type="component" value="Unassembled WGS sequence"/>
</dbReference>
<keyword evidence="1" id="KW-0175">Coiled coil</keyword>
<protein>
    <submittedName>
        <fullName evidence="3">ATPase</fullName>
    </submittedName>
</protein>
<accession>A0A4Q5AZN1</accession>
<evidence type="ECO:0000313" key="4">
    <source>
        <dbReference type="Proteomes" id="UP000293208"/>
    </source>
</evidence>